<reference evidence="2 3" key="1">
    <citation type="submission" date="2017-09" db="EMBL/GenBank/DDBJ databases">
        <title>Depth-based differentiation of microbial function through sediment-hosted aquifers and enrichment of novel symbionts in the deep terrestrial subsurface.</title>
        <authorList>
            <person name="Probst A.J."/>
            <person name="Ladd B."/>
            <person name="Jarett J.K."/>
            <person name="Geller-Mcgrath D.E."/>
            <person name="Sieber C.M."/>
            <person name="Emerson J.B."/>
            <person name="Anantharaman K."/>
            <person name="Thomas B.C."/>
            <person name="Malmstrom R."/>
            <person name="Stieglmeier M."/>
            <person name="Klingl A."/>
            <person name="Woyke T."/>
            <person name="Ryan C.M."/>
            <person name="Banfield J.F."/>
        </authorList>
    </citation>
    <scope>NUCLEOTIDE SEQUENCE [LARGE SCALE GENOMIC DNA]</scope>
    <source>
        <strain evidence="2">CG11_big_fil_rev_8_21_14_0_20_42_13</strain>
    </source>
</reference>
<dbReference type="InterPro" id="IPR000305">
    <property type="entry name" value="GIY-YIG_endonuc"/>
</dbReference>
<dbReference type="Proteomes" id="UP000229641">
    <property type="component" value="Unassembled WGS sequence"/>
</dbReference>
<comment type="caution">
    <text evidence="2">The sequence shown here is derived from an EMBL/GenBank/DDBJ whole genome shotgun (WGS) entry which is preliminary data.</text>
</comment>
<dbReference type="SUPFAM" id="SSF82771">
    <property type="entry name" value="GIY-YIG endonuclease"/>
    <property type="match status" value="1"/>
</dbReference>
<dbReference type="EMBL" id="PCWA01000007">
    <property type="protein sequence ID" value="PIQ90009.1"/>
    <property type="molecule type" value="Genomic_DNA"/>
</dbReference>
<feature type="domain" description="GIY-YIG" evidence="1">
    <location>
        <begin position="1"/>
        <end position="77"/>
    </location>
</feature>
<evidence type="ECO:0000313" key="3">
    <source>
        <dbReference type="Proteomes" id="UP000229641"/>
    </source>
</evidence>
<organism evidence="2 3">
    <name type="scientific">Candidatus Ghiorseimicrobium undicola</name>
    <dbReference type="NCBI Taxonomy" id="1974746"/>
    <lineage>
        <taxon>Bacteria</taxon>
        <taxon>Pseudomonadati</taxon>
        <taxon>Candidatus Omnitrophota</taxon>
        <taxon>Candidatus Ghiorseimicrobium</taxon>
    </lineage>
</organism>
<dbReference type="CDD" id="cd10449">
    <property type="entry name" value="GIY-YIG_SLX1_like"/>
    <property type="match status" value="1"/>
</dbReference>
<dbReference type="Gene3D" id="3.40.1440.10">
    <property type="entry name" value="GIY-YIG endonuclease"/>
    <property type="match status" value="1"/>
</dbReference>
<dbReference type="InterPro" id="IPR035901">
    <property type="entry name" value="GIY-YIG_endonuc_sf"/>
</dbReference>
<protein>
    <recommendedName>
        <fullName evidence="1">GIY-YIG domain-containing protein</fullName>
    </recommendedName>
</protein>
<evidence type="ECO:0000313" key="2">
    <source>
        <dbReference type="EMBL" id="PIQ90009.1"/>
    </source>
</evidence>
<name>A0A2H0M009_9BACT</name>
<gene>
    <name evidence="2" type="ORF">COV72_00430</name>
</gene>
<dbReference type="PROSITE" id="PS50164">
    <property type="entry name" value="GIY_YIG"/>
    <property type="match status" value="1"/>
</dbReference>
<dbReference type="AlphaFoldDB" id="A0A2H0M009"/>
<evidence type="ECO:0000259" key="1">
    <source>
        <dbReference type="PROSITE" id="PS50164"/>
    </source>
</evidence>
<dbReference type="Pfam" id="PF01541">
    <property type="entry name" value="GIY-YIG"/>
    <property type="match status" value="1"/>
</dbReference>
<proteinExistence type="predicted"/>
<accession>A0A2H0M009</accession>
<sequence length="94" mass="10834">MAAYTYVLKSLKDQRLYVGATRLEVSQRLQRHNAGDITSTKNRRPLILLHYETFNDYSGARKRELYLKTGSGREHLLRILENRAGTQAAKGDRL</sequence>